<dbReference type="InterPro" id="IPR005801">
    <property type="entry name" value="ADC_synthase"/>
</dbReference>
<feature type="domain" description="Chorismate-utilising enzyme C-terminal" evidence="1">
    <location>
        <begin position="199"/>
        <end position="455"/>
    </location>
</feature>
<comment type="caution">
    <text evidence="3">The sequence shown here is derived from an EMBL/GenBank/DDBJ whole genome shotgun (WGS) entry which is preliminary data.</text>
</comment>
<dbReference type="RefSeq" id="WP_163303954.1">
    <property type="nucleotide sequence ID" value="NZ_JAAGRQ010000158.1"/>
</dbReference>
<evidence type="ECO:0000259" key="1">
    <source>
        <dbReference type="Pfam" id="PF00425"/>
    </source>
</evidence>
<dbReference type="InterPro" id="IPR015890">
    <property type="entry name" value="Chorismate_C"/>
</dbReference>
<dbReference type="InterPro" id="IPR019999">
    <property type="entry name" value="Anth_synth_I-like"/>
</dbReference>
<evidence type="ECO:0000313" key="4">
    <source>
        <dbReference type="Proteomes" id="UP000469724"/>
    </source>
</evidence>
<dbReference type="PANTHER" id="PTHR11236:SF9">
    <property type="entry name" value="ANTHRANILATE SYNTHASE COMPONENT 1"/>
    <property type="match status" value="1"/>
</dbReference>
<proteinExistence type="predicted"/>
<gene>
    <name evidence="3" type="ORF">G3N56_19320</name>
</gene>
<dbReference type="EMBL" id="JAAGRQ010000158">
    <property type="protein sequence ID" value="NDY58891.1"/>
    <property type="molecule type" value="Genomic_DNA"/>
</dbReference>
<dbReference type="Pfam" id="PF04715">
    <property type="entry name" value="Anth_synt_I_N"/>
    <property type="match status" value="1"/>
</dbReference>
<feature type="domain" description="Anthranilate synthase component I N-terminal" evidence="2">
    <location>
        <begin position="17"/>
        <end position="160"/>
    </location>
</feature>
<evidence type="ECO:0000313" key="3">
    <source>
        <dbReference type="EMBL" id="NDY58891.1"/>
    </source>
</evidence>
<dbReference type="PANTHER" id="PTHR11236">
    <property type="entry name" value="AMINOBENZOATE/ANTHRANILATE SYNTHASE"/>
    <property type="match status" value="1"/>
</dbReference>
<organism evidence="3 4">
    <name type="scientific">Desulfolutivibrio sulfodismutans</name>
    <dbReference type="NCBI Taxonomy" id="63561"/>
    <lineage>
        <taxon>Bacteria</taxon>
        <taxon>Pseudomonadati</taxon>
        <taxon>Thermodesulfobacteriota</taxon>
        <taxon>Desulfovibrionia</taxon>
        <taxon>Desulfovibrionales</taxon>
        <taxon>Desulfovibrionaceae</taxon>
        <taxon>Desulfolutivibrio</taxon>
    </lineage>
</organism>
<accession>A0A7K3NRW4</accession>
<dbReference type="SUPFAM" id="SSF56322">
    <property type="entry name" value="ADC synthase"/>
    <property type="match status" value="1"/>
</dbReference>
<evidence type="ECO:0000259" key="2">
    <source>
        <dbReference type="Pfam" id="PF04715"/>
    </source>
</evidence>
<dbReference type="Proteomes" id="UP000469724">
    <property type="component" value="Unassembled WGS sequence"/>
</dbReference>
<name>A0A7K3NRW4_9BACT</name>
<dbReference type="Pfam" id="PF00425">
    <property type="entry name" value="Chorismate_bind"/>
    <property type="match status" value="1"/>
</dbReference>
<dbReference type="InterPro" id="IPR006805">
    <property type="entry name" value="Anth_synth_I_N"/>
</dbReference>
<reference evidence="3 4" key="1">
    <citation type="submission" date="2020-02" db="EMBL/GenBank/DDBJ databases">
        <title>Comparative genomics of sulfur disproportionating microorganisms.</title>
        <authorList>
            <person name="Ward L.M."/>
            <person name="Bertran E."/>
            <person name="Johnston D.T."/>
        </authorList>
    </citation>
    <scope>NUCLEOTIDE SEQUENCE [LARGE SCALE GENOMIC DNA]</scope>
    <source>
        <strain evidence="3 4">DSM 3696</strain>
    </source>
</reference>
<keyword evidence="4" id="KW-1185">Reference proteome</keyword>
<dbReference type="PRINTS" id="PR00095">
    <property type="entry name" value="ANTSNTHASEI"/>
</dbReference>
<dbReference type="AlphaFoldDB" id="A0A7K3NRW4"/>
<dbReference type="Gene3D" id="3.60.120.10">
    <property type="entry name" value="Anthranilate synthase"/>
    <property type="match status" value="1"/>
</dbReference>
<sequence length="474" mass="51690">MTNAITLTQRGQRLPADVQTPISLFLGLVGEKPGILLESAEVDGRLGRFSVIAWDFRLRVDIRDGRLRVHAKDKRLAELEELSGAPFVDGLRELTQRLTILPPQEFADLPPISRALCGYFGYGAAGIFEPKLAPDLPPEKAEACLVLPGKVVVFDHLKHCCSYLTLDESGRSRLDIDHSNIYHAMERPVLGAVTASPGQEGYMAAVSTAKDMIRAGECIQVVLSTRFSAPFSGNPFVVYRRLRQVNPSPYMFFMRLPRLTLLGSSPELLVRCQDGALTTCPIAGTRPRGATPAQDAALAAELLADPKERAEHVMLVDLGRNDLGRIAAPGTVKVEKFMEVEKFSHVMHIVSYVTAKLKDGLDALDVLASTFPAGTLSGAPKVRAMQIIAELEKTPRGPYAGSIGWIGLDPGRVDLDTGITIRSLWIRDGMLSWQAGAGIVYDSDPAREWTECQNKARVLAEVLASKEGGDVFTY</sequence>
<protein>
    <submittedName>
        <fullName evidence="3">Anthranilate synthase component I family protein</fullName>
    </submittedName>
</protein>
<dbReference type="GO" id="GO:0000162">
    <property type="term" value="P:L-tryptophan biosynthetic process"/>
    <property type="evidence" value="ECO:0007669"/>
    <property type="project" value="TreeGrafter"/>
</dbReference>